<dbReference type="AlphaFoldDB" id="A0A3G5FMG7"/>
<organism evidence="2 4">
    <name type="scientific">Tetragenococcus halophilus</name>
    <name type="common">Pediococcus halophilus</name>
    <dbReference type="NCBI Taxonomy" id="51669"/>
    <lineage>
        <taxon>Bacteria</taxon>
        <taxon>Bacillati</taxon>
        <taxon>Bacillota</taxon>
        <taxon>Bacilli</taxon>
        <taxon>Lactobacillales</taxon>
        <taxon>Enterococcaceae</taxon>
        <taxon>Tetragenococcus</taxon>
    </lineage>
</organism>
<dbReference type="EMBL" id="CP046246">
    <property type="protein sequence ID" value="QGP77456.1"/>
    <property type="molecule type" value="Genomic_DNA"/>
</dbReference>
<dbReference type="KEGG" id="tey:GLW17_01825"/>
<dbReference type="Proteomes" id="UP000427886">
    <property type="component" value="Chromosome"/>
</dbReference>
<reference evidence="2 4" key="1">
    <citation type="journal article" date="2012" name="Int. J. Syst. Evol. Microbiol.">
        <title>Characterization of Tetragenococcus strains from sugar thick juice reveals a novel species, Tetragenococcus osmophilus sp. nov., and divides Tetragenococcus halophilus into two subspecies, T. halophilus subsp. halophilus subsp. nov. and T. halophilus subsp. flandriensis subsp. nov.</title>
        <authorList>
            <person name="Juste A."/>
            <person name="Van Trappen S."/>
            <person name="Verreth C."/>
            <person name="Cleenwerck I."/>
            <person name="De Vos P."/>
            <person name="Lievens B."/>
            <person name="Willems K.A."/>
        </authorList>
    </citation>
    <scope>NUCLEOTIDE SEQUENCE [LARGE SCALE GENOMIC DNA]</scope>
    <source>
        <strain evidence="2 4">LMG 26042</strain>
    </source>
</reference>
<evidence type="ECO:0000313" key="4">
    <source>
        <dbReference type="Proteomes" id="UP000280475"/>
    </source>
</evidence>
<evidence type="ECO:0000313" key="2">
    <source>
        <dbReference type="EMBL" id="AYW51438.1"/>
    </source>
</evidence>
<keyword evidence="1" id="KW-0472">Membrane</keyword>
<dbReference type="EMBL" id="CP027768">
    <property type="protein sequence ID" value="AYW51438.1"/>
    <property type="molecule type" value="Genomic_DNA"/>
</dbReference>
<evidence type="ECO:0000256" key="1">
    <source>
        <dbReference type="SAM" id="Phobius"/>
    </source>
</evidence>
<dbReference type="Proteomes" id="UP000280475">
    <property type="component" value="Chromosome"/>
</dbReference>
<proteinExistence type="predicted"/>
<keyword evidence="1" id="KW-1133">Transmembrane helix</keyword>
<protein>
    <submittedName>
        <fullName evidence="2">DUF2140 domain-containing protein</fullName>
    </submittedName>
    <submittedName>
        <fullName evidence="3">DUF2140 family protein</fullName>
    </submittedName>
</protein>
<dbReference type="InterPro" id="IPR018672">
    <property type="entry name" value="DUF2140"/>
</dbReference>
<sequence length="215" mass="25090">MVKEEKRKHRKSTAKNERKAVNKWKVSFIILLGIILGLAAFFFFRATQQREVIQYDTQPIVQREGEPVLSINSNKEQINSLMDFYLQNYQADSDVEYHFQLENQAMLTGDFEVLGAPITFYLYFDPYVTDNGNVQLKADSLSIGTLDLPVGQVMKMIEKSFKFPKWIEFDPDEETVLLRLDQFRMENGLFIKAEKINLVDDDIQVSLYLPQDKEK</sequence>
<feature type="transmembrane region" description="Helical" evidence="1">
    <location>
        <begin position="21"/>
        <end position="44"/>
    </location>
</feature>
<reference evidence="3 5" key="3">
    <citation type="submission" date="2019-11" db="EMBL/GenBank/DDBJ databases">
        <authorList>
            <person name="Kim E."/>
            <person name="Lee J."/>
            <person name="Jeon K."/>
            <person name="Lee Y."/>
        </authorList>
    </citation>
    <scope>NUCLEOTIDE SEQUENCE [LARGE SCALE GENOMIC DNA]</scope>
    <source>
        <strain evidence="3 5">YJ1</strain>
    </source>
</reference>
<dbReference type="Pfam" id="PF09911">
    <property type="entry name" value="DUF2140"/>
    <property type="match status" value="1"/>
</dbReference>
<evidence type="ECO:0000313" key="3">
    <source>
        <dbReference type="EMBL" id="QGP77456.1"/>
    </source>
</evidence>
<evidence type="ECO:0000313" key="5">
    <source>
        <dbReference type="Proteomes" id="UP000427886"/>
    </source>
</evidence>
<keyword evidence="1" id="KW-0812">Transmembrane</keyword>
<dbReference type="RefSeq" id="WP_094244167.1">
    <property type="nucleotide sequence ID" value="NZ_BSYD01000038.1"/>
</dbReference>
<reference evidence="2" key="2">
    <citation type="submission" date="2018-03" db="EMBL/GenBank/DDBJ databases">
        <authorList>
            <person name="Jeon C.O."/>
        </authorList>
    </citation>
    <scope>NUCLEOTIDE SEQUENCE</scope>
    <source>
        <strain evidence="2">LMG 26042</strain>
    </source>
</reference>
<gene>
    <name evidence="2" type="ORF">C7H83_08990</name>
    <name evidence="3" type="ORF">GLW17_01825</name>
</gene>
<accession>A0A3G5FMG7</accession>
<name>A0A3G5FMG7_TETHA</name>